<dbReference type="AlphaFoldDB" id="X6N6M1"/>
<proteinExistence type="predicted"/>
<keyword evidence="2" id="KW-1185">Reference proteome</keyword>
<name>X6N6M1_RETFI</name>
<evidence type="ECO:0000313" key="1">
    <source>
        <dbReference type="EMBL" id="ETO21706.1"/>
    </source>
</evidence>
<protein>
    <submittedName>
        <fullName evidence="1">Uncharacterized protein</fullName>
    </submittedName>
</protein>
<reference evidence="1 2" key="1">
    <citation type="journal article" date="2013" name="Curr. Biol.">
        <title>The Genome of the Foraminiferan Reticulomyxa filosa.</title>
        <authorList>
            <person name="Glockner G."/>
            <person name="Hulsmann N."/>
            <person name="Schleicher M."/>
            <person name="Noegel A.A."/>
            <person name="Eichinger L."/>
            <person name="Gallinger C."/>
            <person name="Pawlowski J."/>
            <person name="Sierra R."/>
            <person name="Euteneuer U."/>
            <person name="Pillet L."/>
            <person name="Moustafa A."/>
            <person name="Platzer M."/>
            <person name="Groth M."/>
            <person name="Szafranski K."/>
            <person name="Schliwa M."/>
        </authorList>
    </citation>
    <scope>NUCLEOTIDE SEQUENCE [LARGE SCALE GENOMIC DNA]</scope>
</reference>
<accession>X6N6M1</accession>
<dbReference type="Proteomes" id="UP000023152">
    <property type="component" value="Unassembled WGS sequence"/>
</dbReference>
<gene>
    <name evidence="1" type="ORF">RFI_15497</name>
</gene>
<dbReference type="EMBL" id="ASPP01011380">
    <property type="protein sequence ID" value="ETO21706.1"/>
    <property type="molecule type" value="Genomic_DNA"/>
</dbReference>
<sequence>MSENGKVEDDAGSTKEEEFYEVEKITGKKETKKELNIEVKYFNVCTCVLTQFEKVKSNIETQLICFLLLFFFF</sequence>
<evidence type="ECO:0000313" key="2">
    <source>
        <dbReference type="Proteomes" id="UP000023152"/>
    </source>
</evidence>
<organism evidence="1 2">
    <name type="scientific">Reticulomyxa filosa</name>
    <dbReference type="NCBI Taxonomy" id="46433"/>
    <lineage>
        <taxon>Eukaryota</taxon>
        <taxon>Sar</taxon>
        <taxon>Rhizaria</taxon>
        <taxon>Retaria</taxon>
        <taxon>Foraminifera</taxon>
        <taxon>Monothalamids</taxon>
        <taxon>Reticulomyxidae</taxon>
        <taxon>Reticulomyxa</taxon>
    </lineage>
</organism>
<comment type="caution">
    <text evidence="1">The sequence shown here is derived from an EMBL/GenBank/DDBJ whole genome shotgun (WGS) entry which is preliminary data.</text>
</comment>